<dbReference type="InterPro" id="IPR003593">
    <property type="entry name" value="AAA+_ATPase"/>
</dbReference>
<evidence type="ECO:0000256" key="4">
    <source>
        <dbReference type="ARBA" id="ARBA00022840"/>
    </source>
</evidence>
<feature type="transmembrane region" description="Helical" evidence="7">
    <location>
        <begin position="136"/>
        <end position="156"/>
    </location>
</feature>
<dbReference type="Pfam" id="PF12698">
    <property type="entry name" value="ABC2_membrane_3"/>
    <property type="match status" value="1"/>
</dbReference>
<keyword evidence="5 7" id="KW-1133">Transmembrane helix</keyword>
<feature type="transmembrane region" description="Helical" evidence="7">
    <location>
        <begin position="321"/>
        <end position="340"/>
    </location>
</feature>
<feature type="transmembrane region" description="Helical" evidence="7">
    <location>
        <begin position="361"/>
        <end position="387"/>
    </location>
</feature>
<evidence type="ECO:0000256" key="7">
    <source>
        <dbReference type="SAM" id="Phobius"/>
    </source>
</evidence>
<feature type="transmembrane region" description="Helical" evidence="7">
    <location>
        <begin position="460"/>
        <end position="478"/>
    </location>
</feature>
<keyword evidence="4" id="KW-0067">ATP-binding</keyword>
<reference evidence="9" key="1">
    <citation type="journal article" date="2018" name="PLoS Negl. Trop. Dis.">
        <title>Sialome diversity of ticks revealed by RNAseq of single tick salivary glands.</title>
        <authorList>
            <person name="Perner J."/>
            <person name="Kropackova S."/>
            <person name="Kopacek P."/>
            <person name="Ribeiro J.M."/>
        </authorList>
    </citation>
    <scope>NUCLEOTIDE SEQUENCE</scope>
    <source>
        <strain evidence="9">Siblings of single egg batch collected in Ceske Budejovice</strain>
        <tissue evidence="9">Salivary glands</tissue>
    </source>
</reference>
<evidence type="ECO:0000256" key="2">
    <source>
        <dbReference type="ARBA" id="ARBA00022692"/>
    </source>
</evidence>
<feature type="transmembrane region" description="Helical" evidence="7">
    <location>
        <begin position="393"/>
        <end position="416"/>
    </location>
</feature>
<dbReference type="GO" id="GO:0140359">
    <property type="term" value="F:ABC-type transporter activity"/>
    <property type="evidence" value="ECO:0007669"/>
    <property type="project" value="InterPro"/>
</dbReference>
<dbReference type="GO" id="GO:0005319">
    <property type="term" value="F:lipid transporter activity"/>
    <property type="evidence" value="ECO:0007669"/>
    <property type="project" value="TreeGrafter"/>
</dbReference>
<evidence type="ECO:0000256" key="3">
    <source>
        <dbReference type="ARBA" id="ARBA00022741"/>
    </source>
</evidence>
<dbReference type="Pfam" id="PF23321">
    <property type="entry name" value="R1_ABCA1"/>
    <property type="match status" value="1"/>
</dbReference>
<evidence type="ECO:0000256" key="5">
    <source>
        <dbReference type="ARBA" id="ARBA00022989"/>
    </source>
</evidence>
<sequence length="929" mass="103551">GAGYQVRITKRSASFDLLQIQRIIVATAPEAELVEERAGDVLIRLNVVHFTGFDVMFRALEEKKDQLGIGTIGVTLSTIEDVYIKIHFEAASKTGQNSDIYDDAKVVGKTRHRKPVASASLKALVIKRAIHLSRSWDLCLVSCIMPCLAILAIFVVEDLLLPQPPSEVPGEMALPVTLDAIKPSGAQVFVLQETGIDQELADMFARLTVTGERATVRNFTDARRGLFMEAAMDFWRYTQTYILGAAFMRDRVELWYSAYTNGSQAVAMNLLTTALLRLRTGNPTADLSATVVVHEQSVDTDRHDVHVASEMIRKSAVFRSFSFPVVTSLIVAGFVLFPVAERTCQAKTLQLMTGMSGSAYWGSNLMFDLVVYWAIWIFAAMVVLQYVQLFIDSILALIVVIGVFSGLALPCAYLLSRRANTQYGAFAIVTITFSFFGTSLLILSGLTGAYERDEQVTLDYVYMMFPPYAFPSCLIKILKLDIENRACLRHRQSIIKAKCKALRNEMWGHMLYCCSTTEEESDYWSPVHPLGFSQRGVGYEVIVMAIEGTLLFLLLSWLDSGSLPISEVYDPDKHKAHESLDRDVMAEKDVVRDIVSKNIFSKAALTVEDLHKKFATLHAVKGLSFTVLSKECFGFLGSNGAGKTTAFQMLAALIPASRGEAYMRRCTLSREARKWQSKVGYCPQYGGLLETLTAREYLRLFASLRGVSTHKIEQLVESVVNLMGLDGIADNRCGTYSGGNKRKLSMAAAIIGLPRLVLLDEPTAGVDVVARRRLLSGLRVVMDYSNMSVVLTSQKMDECETACDRIGILLAGQFRCLGTLQHLKDKYGTGSTIKLKLQSRDAQMRKSVEDAIEAQFPGIQLMDFHQGIFVFRLEEKLPWSVLFSKMLELQSQFVLEYVLVSDTTLEQIFIDLTRTYERQERGKSTETSS</sequence>
<name>A0A147BAU7_IXORI</name>
<feature type="domain" description="ABC transporter" evidence="8">
    <location>
        <begin position="605"/>
        <end position="836"/>
    </location>
</feature>
<dbReference type="GO" id="GO:0016887">
    <property type="term" value="F:ATP hydrolysis activity"/>
    <property type="evidence" value="ECO:0007669"/>
    <property type="project" value="InterPro"/>
</dbReference>
<keyword evidence="6 7" id="KW-0472">Membrane</keyword>
<feature type="transmembrane region" description="Helical" evidence="7">
    <location>
        <begin position="537"/>
        <end position="558"/>
    </location>
</feature>
<dbReference type="SMART" id="SM00382">
    <property type="entry name" value="AAA"/>
    <property type="match status" value="1"/>
</dbReference>
<dbReference type="CDD" id="cd03263">
    <property type="entry name" value="ABC_subfamily_A"/>
    <property type="match status" value="1"/>
</dbReference>
<dbReference type="PANTHER" id="PTHR19229">
    <property type="entry name" value="ATP-BINDING CASSETTE TRANSPORTER SUBFAMILY A ABCA"/>
    <property type="match status" value="1"/>
</dbReference>
<dbReference type="GO" id="GO:0016020">
    <property type="term" value="C:membrane"/>
    <property type="evidence" value="ECO:0007669"/>
    <property type="project" value="UniProtKB-SubCell"/>
</dbReference>
<keyword evidence="3" id="KW-0547">Nucleotide-binding</keyword>
<accession>A0A147BAU7</accession>
<protein>
    <submittedName>
        <fullName evidence="9">Putative abca5 transporter</fullName>
    </submittedName>
</protein>
<evidence type="ECO:0000256" key="1">
    <source>
        <dbReference type="ARBA" id="ARBA00004141"/>
    </source>
</evidence>
<comment type="subcellular location">
    <subcellularLocation>
        <location evidence="1">Membrane</location>
        <topology evidence="1">Multi-pass membrane protein</topology>
    </subcellularLocation>
</comment>
<evidence type="ECO:0000256" key="6">
    <source>
        <dbReference type="ARBA" id="ARBA00023136"/>
    </source>
</evidence>
<dbReference type="PROSITE" id="PS00211">
    <property type="entry name" value="ABC_TRANSPORTER_1"/>
    <property type="match status" value="1"/>
</dbReference>
<dbReference type="InterPro" id="IPR017871">
    <property type="entry name" value="ABC_transporter-like_CS"/>
</dbReference>
<dbReference type="InterPro" id="IPR056264">
    <property type="entry name" value="R2_ABCA1-4-like"/>
</dbReference>
<dbReference type="InterPro" id="IPR013525">
    <property type="entry name" value="ABC2_TM"/>
</dbReference>
<dbReference type="PROSITE" id="PS50893">
    <property type="entry name" value="ABC_TRANSPORTER_2"/>
    <property type="match status" value="1"/>
</dbReference>
<keyword evidence="2 7" id="KW-0812">Transmembrane</keyword>
<evidence type="ECO:0000313" key="9">
    <source>
        <dbReference type="EMBL" id="JAR87887.1"/>
    </source>
</evidence>
<dbReference type="InterPro" id="IPR027417">
    <property type="entry name" value="P-loop_NTPase"/>
</dbReference>
<proteinExistence type="predicted"/>
<evidence type="ECO:0000259" key="8">
    <source>
        <dbReference type="PROSITE" id="PS50893"/>
    </source>
</evidence>
<dbReference type="Gene3D" id="3.40.50.300">
    <property type="entry name" value="P-loop containing nucleotide triphosphate hydrolases"/>
    <property type="match status" value="1"/>
</dbReference>
<organism evidence="9">
    <name type="scientific">Ixodes ricinus</name>
    <name type="common">Common tick</name>
    <name type="synonym">Acarus ricinus</name>
    <dbReference type="NCBI Taxonomy" id="34613"/>
    <lineage>
        <taxon>Eukaryota</taxon>
        <taxon>Metazoa</taxon>
        <taxon>Ecdysozoa</taxon>
        <taxon>Arthropoda</taxon>
        <taxon>Chelicerata</taxon>
        <taxon>Arachnida</taxon>
        <taxon>Acari</taxon>
        <taxon>Parasitiformes</taxon>
        <taxon>Ixodida</taxon>
        <taxon>Ixodoidea</taxon>
        <taxon>Ixodidae</taxon>
        <taxon>Ixodinae</taxon>
        <taxon>Ixodes</taxon>
    </lineage>
</organism>
<dbReference type="GO" id="GO:0005524">
    <property type="term" value="F:ATP binding"/>
    <property type="evidence" value="ECO:0007669"/>
    <property type="project" value="UniProtKB-KW"/>
</dbReference>
<dbReference type="SUPFAM" id="SSF52540">
    <property type="entry name" value="P-loop containing nucleoside triphosphate hydrolases"/>
    <property type="match status" value="1"/>
</dbReference>
<feature type="non-terminal residue" evidence="9">
    <location>
        <position position="1"/>
    </location>
</feature>
<dbReference type="EMBL" id="GEGO01007517">
    <property type="protein sequence ID" value="JAR87887.1"/>
    <property type="molecule type" value="Transcribed_RNA"/>
</dbReference>
<dbReference type="InterPro" id="IPR026082">
    <property type="entry name" value="ABCA"/>
</dbReference>
<dbReference type="FunFam" id="3.40.50.300:FF:001598">
    <property type="entry name" value="ABC transporter ced-7"/>
    <property type="match status" value="1"/>
</dbReference>
<dbReference type="AlphaFoldDB" id="A0A147BAU7"/>
<dbReference type="PANTHER" id="PTHR19229:SF250">
    <property type="entry name" value="ABC TRANSPORTER DOMAIN-CONTAINING PROTEIN-RELATED"/>
    <property type="match status" value="1"/>
</dbReference>
<feature type="transmembrane region" description="Helical" evidence="7">
    <location>
        <begin position="423"/>
        <end position="448"/>
    </location>
</feature>
<dbReference type="InterPro" id="IPR003439">
    <property type="entry name" value="ABC_transporter-like_ATP-bd"/>
</dbReference>
<dbReference type="Pfam" id="PF00005">
    <property type="entry name" value="ABC_tran"/>
    <property type="match status" value="1"/>
</dbReference>